<protein>
    <submittedName>
        <fullName evidence="3">Uncharacterized protein</fullName>
    </submittedName>
</protein>
<keyword evidence="2" id="KW-0812">Transmembrane</keyword>
<dbReference type="PANTHER" id="PTHR47380">
    <property type="entry name" value="OS02G0533000 PROTEIN"/>
    <property type="match status" value="1"/>
</dbReference>
<dbReference type="PANTHER" id="PTHR47380:SF4">
    <property type="entry name" value="OS02G0533000 PROTEIN"/>
    <property type="match status" value="1"/>
</dbReference>
<dbReference type="EMBL" id="AGNL01026150">
    <property type="protein sequence ID" value="EJK58114.1"/>
    <property type="molecule type" value="Genomic_DNA"/>
</dbReference>
<evidence type="ECO:0000313" key="3">
    <source>
        <dbReference type="EMBL" id="EJK58114.1"/>
    </source>
</evidence>
<accession>K0S080</accession>
<keyword evidence="4" id="KW-1185">Reference proteome</keyword>
<dbReference type="OrthoDB" id="46904at2759"/>
<gene>
    <name evidence="3" type="ORF">THAOC_21782</name>
</gene>
<keyword evidence="2" id="KW-1133">Transmembrane helix</keyword>
<dbReference type="AlphaFoldDB" id="K0S080"/>
<dbReference type="OMA" id="YREESHD"/>
<proteinExistence type="predicted"/>
<evidence type="ECO:0000256" key="2">
    <source>
        <dbReference type="SAM" id="Phobius"/>
    </source>
</evidence>
<name>K0S080_THAOC</name>
<feature type="transmembrane region" description="Helical" evidence="2">
    <location>
        <begin position="200"/>
        <end position="219"/>
    </location>
</feature>
<feature type="region of interest" description="Disordered" evidence="1">
    <location>
        <begin position="88"/>
        <end position="107"/>
    </location>
</feature>
<feature type="transmembrane region" description="Helical" evidence="2">
    <location>
        <begin position="153"/>
        <end position="179"/>
    </location>
</feature>
<feature type="transmembrane region" description="Helical" evidence="2">
    <location>
        <begin position="532"/>
        <end position="554"/>
    </location>
</feature>
<feature type="transmembrane region" description="Helical" evidence="2">
    <location>
        <begin position="472"/>
        <end position="490"/>
    </location>
</feature>
<dbReference type="Proteomes" id="UP000266841">
    <property type="component" value="Unassembled WGS sequence"/>
</dbReference>
<feature type="transmembrane region" description="Helical" evidence="2">
    <location>
        <begin position="234"/>
        <end position="256"/>
    </location>
</feature>
<dbReference type="eggNOG" id="ENOG502SK7Y">
    <property type="taxonomic scope" value="Eukaryota"/>
</dbReference>
<reference evidence="3 4" key="1">
    <citation type="journal article" date="2012" name="Genome Biol.">
        <title>Genome and low-iron response of an oceanic diatom adapted to chronic iron limitation.</title>
        <authorList>
            <person name="Lommer M."/>
            <person name="Specht M."/>
            <person name="Roy A.S."/>
            <person name="Kraemer L."/>
            <person name="Andreson R."/>
            <person name="Gutowska M.A."/>
            <person name="Wolf J."/>
            <person name="Bergner S.V."/>
            <person name="Schilhabel M.B."/>
            <person name="Klostermeier U.C."/>
            <person name="Beiko R.G."/>
            <person name="Rosenstiel P."/>
            <person name="Hippler M."/>
            <person name="Laroche J."/>
        </authorList>
    </citation>
    <scope>NUCLEOTIDE SEQUENCE [LARGE SCALE GENOMIC DNA]</scope>
    <source>
        <strain evidence="3 4">CCMP1005</strain>
    </source>
</reference>
<evidence type="ECO:0000313" key="4">
    <source>
        <dbReference type="Proteomes" id="UP000266841"/>
    </source>
</evidence>
<comment type="caution">
    <text evidence="3">The sequence shown here is derived from an EMBL/GenBank/DDBJ whole genome shotgun (WGS) entry which is preliminary data.</text>
</comment>
<evidence type="ECO:0000256" key="1">
    <source>
        <dbReference type="SAM" id="MobiDB-lite"/>
    </source>
</evidence>
<feature type="region of interest" description="Disordered" evidence="1">
    <location>
        <begin position="1"/>
        <end position="25"/>
    </location>
</feature>
<dbReference type="InterPro" id="IPR044200">
    <property type="entry name" value="At5g03900-like"/>
</dbReference>
<keyword evidence="2" id="KW-0472">Membrane</keyword>
<sequence length="570" mass="61867">MEEESESESDPLGGPSAGGGPPLDDRILTVVRLARKDADGLRRVTPAHLSSELGLSVEDATRELCGLLAAVGSGAGFVFERVEMPTVGGDAPDGTNESAGNESEGKAVPPAATAMVFTFPDDFEGLARRSRRSSDWKRRLSSSAAALARALKVFTAFGLVISLAVLIVAAICVLAAALVAMARGGGDGHHRNGLMHRVRYLSLQLRSMLWLYAICGSAVDGNQDPFLREVAGDAALMLSLFCGNPMHPFFWFRVGGMRRRWARVRRGRGWGGVGLSSWSNGNGGGTWNEERRSSSSSAEQRGLLSMAVEFLFGPEGDEQQQQELEKWKFRAAIILALSSSTGGQGVALRDLLPYVDGPPVSAESASAVGETIRIVAYFNGRPVESAENGSGIDSRFCFPEIVSEMDYQKVMALADSEFSPPIFESGRADLTTILYREESHDFGGTPSAEVPEYLHERPHVLTRMSREDFGRCVLLGILNLVGLVWVKSAVMPGGLLQLPTSFARGKRRRGGNPELAAAASWLVIRVLSILRFYAGFFLLLPIMRLVVVLIRNHFVARRNDRRRAFVRANI</sequence>
<organism evidence="3 4">
    <name type="scientific">Thalassiosira oceanica</name>
    <name type="common">Marine diatom</name>
    <dbReference type="NCBI Taxonomy" id="159749"/>
    <lineage>
        <taxon>Eukaryota</taxon>
        <taxon>Sar</taxon>
        <taxon>Stramenopiles</taxon>
        <taxon>Ochrophyta</taxon>
        <taxon>Bacillariophyta</taxon>
        <taxon>Coscinodiscophyceae</taxon>
        <taxon>Thalassiosirophycidae</taxon>
        <taxon>Thalassiosirales</taxon>
        <taxon>Thalassiosiraceae</taxon>
        <taxon>Thalassiosira</taxon>
    </lineage>
</organism>